<gene>
    <name evidence="1" type="ORF">S06H3_16768</name>
</gene>
<evidence type="ECO:0000313" key="1">
    <source>
        <dbReference type="EMBL" id="GAI02977.1"/>
    </source>
</evidence>
<name>X1K7J4_9ZZZZ</name>
<organism evidence="1">
    <name type="scientific">marine sediment metagenome</name>
    <dbReference type="NCBI Taxonomy" id="412755"/>
    <lineage>
        <taxon>unclassified sequences</taxon>
        <taxon>metagenomes</taxon>
        <taxon>ecological metagenomes</taxon>
    </lineage>
</organism>
<reference evidence="1" key="1">
    <citation type="journal article" date="2014" name="Front. Microbiol.">
        <title>High frequency of phylogenetically diverse reductive dehalogenase-homologous genes in deep subseafloor sedimentary metagenomes.</title>
        <authorList>
            <person name="Kawai M."/>
            <person name="Futagami T."/>
            <person name="Toyoda A."/>
            <person name="Takaki Y."/>
            <person name="Nishi S."/>
            <person name="Hori S."/>
            <person name="Arai W."/>
            <person name="Tsubouchi T."/>
            <person name="Morono Y."/>
            <person name="Uchiyama I."/>
            <person name="Ito T."/>
            <person name="Fujiyama A."/>
            <person name="Inagaki F."/>
            <person name="Takami H."/>
        </authorList>
    </citation>
    <scope>NUCLEOTIDE SEQUENCE</scope>
    <source>
        <strain evidence="1">Expedition CK06-06</strain>
    </source>
</reference>
<dbReference type="EMBL" id="BARV01008328">
    <property type="protein sequence ID" value="GAI02977.1"/>
    <property type="molecule type" value="Genomic_DNA"/>
</dbReference>
<sequence length="34" mass="3894">SPEYEDCRKVALKKGISLKKVLQLAQQKASEIYK</sequence>
<accession>X1K7J4</accession>
<dbReference type="Gene3D" id="3.10.20.300">
    <property type="entry name" value="mk0293 like domain"/>
    <property type="match status" value="1"/>
</dbReference>
<protein>
    <recommendedName>
        <fullName evidence="2">TIGR00299 family protein</fullName>
    </recommendedName>
</protein>
<comment type="caution">
    <text evidence="1">The sequence shown here is derived from an EMBL/GenBank/DDBJ whole genome shotgun (WGS) entry which is preliminary data.</text>
</comment>
<evidence type="ECO:0008006" key="2">
    <source>
        <dbReference type="Google" id="ProtNLM"/>
    </source>
</evidence>
<proteinExistence type="predicted"/>
<feature type="non-terminal residue" evidence="1">
    <location>
        <position position="1"/>
    </location>
</feature>
<dbReference type="AlphaFoldDB" id="X1K7J4"/>